<sequence>MGAVGGTVRGKLHRMKMPILRKLTPLLTRRPLNLAVVMKGRALLSERHAEEVYRPFQGRDLRPTKHR</sequence>
<keyword evidence="2" id="KW-1185">Reference proteome</keyword>
<dbReference type="AlphaFoldDB" id="A0A2U8IB95"/>
<protein>
    <submittedName>
        <fullName evidence="1">Uncharacterized protein</fullName>
    </submittedName>
</protein>
<dbReference type="EMBL" id="CP021661">
    <property type="protein sequence ID" value="AWK15624.1"/>
    <property type="molecule type" value="Genomic_DNA"/>
</dbReference>
<evidence type="ECO:0000313" key="1">
    <source>
        <dbReference type="EMBL" id="AWK15624.1"/>
    </source>
</evidence>
<dbReference type="Proteomes" id="UP000261875">
    <property type="component" value="Plasmid p5D_Fsymbiotica-2"/>
</dbReference>
<organism evidence="1 2">
    <name type="scientific">Candidatus Fukatsuia symbiotica</name>
    <dbReference type="NCBI Taxonomy" id="1878942"/>
    <lineage>
        <taxon>Bacteria</taxon>
        <taxon>Pseudomonadati</taxon>
        <taxon>Pseudomonadota</taxon>
        <taxon>Gammaproteobacteria</taxon>
        <taxon>Enterobacterales</taxon>
        <taxon>Yersiniaceae</taxon>
        <taxon>Candidatus Fukatsuia</taxon>
    </lineage>
</organism>
<accession>A0A2U8IB95</accession>
<proteinExistence type="predicted"/>
<geneLocation type="plasmid" evidence="1 2">
    <name>p5D_Fsymbiotica-2</name>
</geneLocation>
<name>A0A2U8IB95_9GAMM</name>
<evidence type="ECO:0000313" key="2">
    <source>
        <dbReference type="Proteomes" id="UP000261875"/>
    </source>
</evidence>
<gene>
    <name evidence="1" type="ORF">CCS41_14515</name>
</gene>
<keyword evidence="1" id="KW-0614">Plasmid</keyword>
<dbReference type="KEGG" id="fsm:CCS41_14515"/>
<reference evidence="1 2" key="1">
    <citation type="submission" date="2017-05" db="EMBL/GenBank/DDBJ databases">
        <title>Genome sequence of Candidatus Fukatsuia symbiotica and Candidatus Hamiltonella defensa from Acyrthosiphon pisum strain 5D.</title>
        <authorList>
            <person name="Patel V.A."/>
            <person name="Chevignon G."/>
            <person name="Russell J.A."/>
            <person name="Oliver K.M."/>
        </authorList>
    </citation>
    <scope>NUCLEOTIDE SEQUENCE [LARGE SCALE GENOMIC DNA]</scope>
    <source>
        <strain evidence="1 2">5D</strain>
        <plasmid evidence="1 2">p5D_Fsymbiotica-2</plasmid>
    </source>
</reference>